<accession>A0A9P6AP87</accession>
<organism evidence="1 2">
    <name type="scientific">Hydnum rufescens UP504</name>
    <dbReference type="NCBI Taxonomy" id="1448309"/>
    <lineage>
        <taxon>Eukaryota</taxon>
        <taxon>Fungi</taxon>
        <taxon>Dikarya</taxon>
        <taxon>Basidiomycota</taxon>
        <taxon>Agaricomycotina</taxon>
        <taxon>Agaricomycetes</taxon>
        <taxon>Cantharellales</taxon>
        <taxon>Hydnaceae</taxon>
        <taxon>Hydnum</taxon>
    </lineage>
</organism>
<sequence length="74" mass="8453">MTPVSFSCVFLYATYFTKAQVSVLSIDGVFKHFSLHNDVLYWIHSRTLLRSPVLGLKGGMLPLWHRAITEPETQ</sequence>
<keyword evidence="2" id="KW-1185">Reference proteome</keyword>
<evidence type="ECO:0000313" key="2">
    <source>
        <dbReference type="Proteomes" id="UP000886523"/>
    </source>
</evidence>
<proteinExistence type="predicted"/>
<protein>
    <submittedName>
        <fullName evidence="1">Uncharacterized protein</fullName>
    </submittedName>
</protein>
<reference evidence="1" key="1">
    <citation type="journal article" date="2020" name="Nat. Commun.">
        <title>Large-scale genome sequencing of mycorrhizal fungi provides insights into the early evolution of symbiotic traits.</title>
        <authorList>
            <person name="Miyauchi S."/>
            <person name="Kiss E."/>
            <person name="Kuo A."/>
            <person name="Drula E."/>
            <person name="Kohler A."/>
            <person name="Sanchez-Garcia M."/>
            <person name="Morin E."/>
            <person name="Andreopoulos B."/>
            <person name="Barry K.W."/>
            <person name="Bonito G."/>
            <person name="Buee M."/>
            <person name="Carver A."/>
            <person name="Chen C."/>
            <person name="Cichocki N."/>
            <person name="Clum A."/>
            <person name="Culley D."/>
            <person name="Crous P.W."/>
            <person name="Fauchery L."/>
            <person name="Girlanda M."/>
            <person name="Hayes R.D."/>
            <person name="Keri Z."/>
            <person name="LaButti K."/>
            <person name="Lipzen A."/>
            <person name="Lombard V."/>
            <person name="Magnuson J."/>
            <person name="Maillard F."/>
            <person name="Murat C."/>
            <person name="Nolan M."/>
            <person name="Ohm R.A."/>
            <person name="Pangilinan J."/>
            <person name="Pereira M.F."/>
            <person name="Perotto S."/>
            <person name="Peter M."/>
            <person name="Pfister S."/>
            <person name="Riley R."/>
            <person name="Sitrit Y."/>
            <person name="Stielow J.B."/>
            <person name="Szollosi G."/>
            <person name="Zifcakova L."/>
            <person name="Stursova M."/>
            <person name="Spatafora J.W."/>
            <person name="Tedersoo L."/>
            <person name="Vaario L.M."/>
            <person name="Yamada A."/>
            <person name="Yan M."/>
            <person name="Wang P."/>
            <person name="Xu J."/>
            <person name="Bruns T."/>
            <person name="Baldrian P."/>
            <person name="Vilgalys R."/>
            <person name="Dunand C."/>
            <person name="Henrissat B."/>
            <person name="Grigoriev I.V."/>
            <person name="Hibbett D."/>
            <person name="Nagy L.G."/>
            <person name="Martin F.M."/>
        </authorList>
    </citation>
    <scope>NUCLEOTIDE SEQUENCE</scope>
    <source>
        <strain evidence="1">UP504</strain>
    </source>
</reference>
<evidence type="ECO:0000313" key="1">
    <source>
        <dbReference type="EMBL" id="KAF9509373.1"/>
    </source>
</evidence>
<dbReference type="Proteomes" id="UP000886523">
    <property type="component" value="Unassembled WGS sequence"/>
</dbReference>
<gene>
    <name evidence="1" type="ORF">BS47DRAFT_151687</name>
</gene>
<dbReference type="AlphaFoldDB" id="A0A9P6AP87"/>
<comment type="caution">
    <text evidence="1">The sequence shown here is derived from an EMBL/GenBank/DDBJ whole genome shotgun (WGS) entry which is preliminary data.</text>
</comment>
<name>A0A9P6AP87_9AGAM</name>
<dbReference type="EMBL" id="MU129036">
    <property type="protein sequence ID" value="KAF9509373.1"/>
    <property type="molecule type" value="Genomic_DNA"/>
</dbReference>